<protein>
    <submittedName>
        <fullName evidence="2">Uncharacterized protein</fullName>
    </submittedName>
</protein>
<dbReference type="RefSeq" id="WP_109614631.1">
    <property type="nucleotide sequence ID" value="NZ_QGGG01000021.1"/>
</dbReference>
<reference evidence="2 3" key="1">
    <citation type="submission" date="2018-05" db="EMBL/GenBank/DDBJ databases">
        <title>Genomic Encyclopedia of Type Strains, Phase IV (KMG-IV): sequencing the most valuable type-strain genomes for metagenomic binning, comparative biology and taxonomic classification.</title>
        <authorList>
            <person name="Goeker M."/>
        </authorList>
    </citation>
    <scope>NUCLEOTIDE SEQUENCE [LARGE SCALE GENOMIC DNA]</scope>
    <source>
        <strain evidence="2 3">DSM 6986</strain>
    </source>
</reference>
<dbReference type="AlphaFoldDB" id="A0A316BP48"/>
<organism evidence="2 3">
    <name type="scientific">Pseudaminobacter salicylatoxidans</name>
    <dbReference type="NCBI Taxonomy" id="93369"/>
    <lineage>
        <taxon>Bacteria</taxon>
        <taxon>Pseudomonadati</taxon>
        <taxon>Pseudomonadota</taxon>
        <taxon>Alphaproteobacteria</taxon>
        <taxon>Hyphomicrobiales</taxon>
        <taxon>Phyllobacteriaceae</taxon>
        <taxon>Pseudaminobacter</taxon>
    </lineage>
</organism>
<feature type="signal peptide" evidence="1">
    <location>
        <begin position="1"/>
        <end position="21"/>
    </location>
</feature>
<keyword evidence="1" id="KW-0732">Signal</keyword>
<dbReference type="EMBL" id="QGGG01000021">
    <property type="protein sequence ID" value="PWJ75289.1"/>
    <property type="molecule type" value="Genomic_DNA"/>
</dbReference>
<feature type="chain" id="PRO_5016374773" evidence="1">
    <location>
        <begin position="22"/>
        <end position="108"/>
    </location>
</feature>
<accession>A0A316BP48</accession>
<dbReference type="OrthoDB" id="8303552at2"/>
<gene>
    <name evidence="2" type="ORF">C7441_12172</name>
</gene>
<keyword evidence="3" id="KW-1185">Reference proteome</keyword>
<name>A0A316BP48_PSESE</name>
<proteinExistence type="predicted"/>
<sequence length="108" mass="11552">MKLIAGIVASLILAQAGVAQAESSSLKSLQHAKALCKFFDTNGLSTQPCAIASGHNIKVWMNTSSTEARGFCPIISKTTRDAKYELSGWKLHIFSPYSGSNSIAFCNL</sequence>
<dbReference type="Proteomes" id="UP000245396">
    <property type="component" value="Unassembled WGS sequence"/>
</dbReference>
<evidence type="ECO:0000313" key="3">
    <source>
        <dbReference type="Proteomes" id="UP000245396"/>
    </source>
</evidence>
<evidence type="ECO:0000313" key="2">
    <source>
        <dbReference type="EMBL" id="PWJ75289.1"/>
    </source>
</evidence>
<evidence type="ECO:0000256" key="1">
    <source>
        <dbReference type="SAM" id="SignalP"/>
    </source>
</evidence>
<comment type="caution">
    <text evidence="2">The sequence shown here is derived from an EMBL/GenBank/DDBJ whole genome shotgun (WGS) entry which is preliminary data.</text>
</comment>